<gene>
    <name evidence="3" type="ORF">B9T28_06310</name>
</gene>
<keyword evidence="2" id="KW-1133">Transmembrane helix</keyword>
<dbReference type="Proteomes" id="UP000242765">
    <property type="component" value="Unassembled WGS sequence"/>
</dbReference>
<evidence type="ECO:0000256" key="1">
    <source>
        <dbReference type="SAM" id="MobiDB-lite"/>
    </source>
</evidence>
<feature type="transmembrane region" description="Helical" evidence="2">
    <location>
        <begin position="41"/>
        <end position="60"/>
    </location>
</feature>
<dbReference type="AlphaFoldDB" id="A0A1Y3CG76"/>
<protein>
    <submittedName>
        <fullName evidence="3">Uncharacterized protein</fullName>
    </submittedName>
</protein>
<dbReference type="STRING" id="1977882.B9T28_06310"/>
<evidence type="ECO:0000256" key="2">
    <source>
        <dbReference type="SAM" id="Phobius"/>
    </source>
</evidence>
<dbReference type="OrthoDB" id="6694641at2"/>
<name>A0A1Y3CG76_9GAMM</name>
<dbReference type="RefSeq" id="WP_086203427.1">
    <property type="nucleotide sequence ID" value="NZ_NEGB01000003.1"/>
</dbReference>
<organism evidence="3 4">
    <name type="scientific">Acinetobacter silvestris</name>
    <dbReference type="NCBI Taxonomy" id="1977882"/>
    <lineage>
        <taxon>Bacteria</taxon>
        <taxon>Pseudomonadati</taxon>
        <taxon>Pseudomonadota</taxon>
        <taxon>Gammaproteobacteria</taxon>
        <taxon>Moraxellales</taxon>
        <taxon>Moraxellaceae</taxon>
        <taxon>Acinetobacter</taxon>
    </lineage>
</organism>
<feature type="region of interest" description="Disordered" evidence="1">
    <location>
        <begin position="1"/>
        <end position="31"/>
    </location>
</feature>
<sequence>MNQNPIQSQTASFSKVHSQTTPRLFQHPTPNNTVKYKSKSGLVLASIVAIAVCGGGLFSCTAHQNAVAKMGVSK</sequence>
<reference evidence="3 4" key="1">
    <citation type="submission" date="2017-04" db="EMBL/GenBank/DDBJ databases">
        <title>High diversity of culturable Acinetobacter species in natural soil and water ecosystems.</title>
        <authorList>
            <person name="Nemec A."/>
            <person name="Radolfova-Krizova L."/>
        </authorList>
    </citation>
    <scope>NUCLEOTIDE SEQUENCE [LARGE SCALE GENOMIC DNA]</scope>
    <source>
        <strain evidence="3 4">ANC 4999</strain>
    </source>
</reference>
<comment type="caution">
    <text evidence="3">The sequence shown here is derived from an EMBL/GenBank/DDBJ whole genome shotgun (WGS) entry which is preliminary data.</text>
</comment>
<keyword evidence="2" id="KW-0472">Membrane</keyword>
<proteinExistence type="predicted"/>
<accession>A0A1Y3CG76</accession>
<evidence type="ECO:0000313" key="4">
    <source>
        <dbReference type="Proteomes" id="UP000242765"/>
    </source>
</evidence>
<keyword evidence="4" id="KW-1185">Reference proteome</keyword>
<evidence type="ECO:0000313" key="3">
    <source>
        <dbReference type="EMBL" id="OTG66089.1"/>
    </source>
</evidence>
<dbReference type="EMBL" id="NEGB01000003">
    <property type="protein sequence ID" value="OTG66089.1"/>
    <property type="molecule type" value="Genomic_DNA"/>
</dbReference>
<keyword evidence="2" id="KW-0812">Transmembrane</keyword>